<protein>
    <submittedName>
        <fullName evidence="3">Uncharacterized protein</fullName>
    </submittedName>
</protein>
<dbReference type="Proteomes" id="UP001358586">
    <property type="component" value="Chromosome 5"/>
</dbReference>
<feature type="transmembrane region" description="Helical" evidence="2">
    <location>
        <begin position="12"/>
        <end position="30"/>
    </location>
</feature>
<evidence type="ECO:0000256" key="2">
    <source>
        <dbReference type="SAM" id="Phobius"/>
    </source>
</evidence>
<keyword evidence="2" id="KW-0472">Membrane</keyword>
<sequence>MIQEFQNQESKLLLSVVAIAVLAQFTYVLLDGREGVLTSLRVGEKSVKGREGGDLEIGEGTGDTNLKGLGVGEKNGDVGGDLEIREGNENVVSGMGSATREKLERERDRSKPKRRVERCAALVQNQKGELRGAQLLN</sequence>
<accession>A0ABR0Q1G6</accession>
<evidence type="ECO:0000256" key="1">
    <source>
        <dbReference type="SAM" id="MobiDB-lite"/>
    </source>
</evidence>
<evidence type="ECO:0000313" key="4">
    <source>
        <dbReference type="Proteomes" id="UP001358586"/>
    </source>
</evidence>
<feature type="region of interest" description="Disordered" evidence="1">
    <location>
        <begin position="94"/>
        <end position="117"/>
    </location>
</feature>
<keyword evidence="4" id="KW-1185">Reference proteome</keyword>
<dbReference type="EMBL" id="JARKNE010000005">
    <property type="protein sequence ID" value="KAK5833022.1"/>
    <property type="molecule type" value="Genomic_DNA"/>
</dbReference>
<gene>
    <name evidence="3" type="ORF">PVK06_016832</name>
</gene>
<evidence type="ECO:0000313" key="3">
    <source>
        <dbReference type="EMBL" id="KAK5833022.1"/>
    </source>
</evidence>
<feature type="region of interest" description="Disordered" evidence="1">
    <location>
        <begin position="51"/>
        <end position="71"/>
    </location>
</feature>
<feature type="compositionally biased region" description="Basic and acidic residues" evidence="1">
    <location>
        <begin position="99"/>
        <end position="109"/>
    </location>
</feature>
<proteinExistence type="predicted"/>
<reference evidence="3 4" key="1">
    <citation type="submission" date="2023-03" db="EMBL/GenBank/DDBJ databases">
        <title>WGS of Gossypium arboreum.</title>
        <authorList>
            <person name="Yu D."/>
        </authorList>
    </citation>
    <scope>NUCLEOTIDE SEQUENCE [LARGE SCALE GENOMIC DNA]</scope>
    <source>
        <tissue evidence="3">Leaf</tissue>
    </source>
</reference>
<comment type="caution">
    <text evidence="3">The sequence shown here is derived from an EMBL/GenBank/DDBJ whole genome shotgun (WGS) entry which is preliminary data.</text>
</comment>
<name>A0ABR0Q1G6_GOSAR</name>
<keyword evidence="2" id="KW-0812">Transmembrane</keyword>
<keyword evidence="2" id="KW-1133">Transmembrane helix</keyword>
<organism evidence="3 4">
    <name type="scientific">Gossypium arboreum</name>
    <name type="common">Tree cotton</name>
    <name type="synonym">Gossypium nanking</name>
    <dbReference type="NCBI Taxonomy" id="29729"/>
    <lineage>
        <taxon>Eukaryota</taxon>
        <taxon>Viridiplantae</taxon>
        <taxon>Streptophyta</taxon>
        <taxon>Embryophyta</taxon>
        <taxon>Tracheophyta</taxon>
        <taxon>Spermatophyta</taxon>
        <taxon>Magnoliopsida</taxon>
        <taxon>eudicotyledons</taxon>
        <taxon>Gunneridae</taxon>
        <taxon>Pentapetalae</taxon>
        <taxon>rosids</taxon>
        <taxon>malvids</taxon>
        <taxon>Malvales</taxon>
        <taxon>Malvaceae</taxon>
        <taxon>Malvoideae</taxon>
        <taxon>Gossypium</taxon>
    </lineage>
</organism>